<name>A0AA36ILS5_9DINO</name>
<protein>
    <submittedName>
        <fullName evidence="2">Uncharacterized protein</fullName>
    </submittedName>
</protein>
<dbReference type="EMBL" id="CAUJNA010001763">
    <property type="protein sequence ID" value="CAJ1388789.1"/>
    <property type="molecule type" value="Genomic_DNA"/>
</dbReference>
<dbReference type="Proteomes" id="UP001178507">
    <property type="component" value="Unassembled WGS sequence"/>
</dbReference>
<feature type="non-terminal residue" evidence="2">
    <location>
        <position position="179"/>
    </location>
</feature>
<evidence type="ECO:0000313" key="2">
    <source>
        <dbReference type="EMBL" id="CAJ1388789.1"/>
    </source>
</evidence>
<comment type="caution">
    <text evidence="2">The sequence shown here is derived from an EMBL/GenBank/DDBJ whole genome shotgun (WGS) entry which is preliminary data.</text>
</comment>
<accession>A0AA36ILS5</accession>
<proteinExistence type="predicted"/>
<feature type="region of interest" description="Disordered" evidence="1">
    <location>
        <begin position="156"/>
        <end position="179"/>
    </location>
</feature>
<gene>
    <name evidence="2" type="ORF">EVOR1521_LOCUS14580</name>
</gene>
<dbReference type="AlphaFoldDB" id="A0AA36ILS5"/>
<evidence type="ECO:0000256" key="1">
    <source>
        <dbReference type="SAM" id="MobiDB-lite"/>
    </source>
</evidence>
<feature type="non-terminal residue" evidence="2">
    <location>
        <position position="1"/>
    </location>
</feature>
<evidence type="ECO:0000313" key="3">
    <source>
        <dbReference type="Proteomes" id="UP001178507"/>
    </source>
</evidence>
<reference evidence="2" key="1">
    <citation type="submission" date="2023-08" db="EMBL/GenBank/DDBJ databases">
        <authorList>
            <person name="Chen Y."/>
            <person name="Shah S."/>
            <person name="Dougan E. K."/>
            <person name="Thang M."/>
            <person name="Chan C."/>
        </authorList>
    </citation>
    <scope>NUCLEOTIDE SEQUENCE</scope>
</reference>
<sequence>AQAPCSGGLALDQLDGAVERVSDLTSGCRAMPPEAPAAFQDGTLFYEAPAAFQDGTLLYEAPAAFQDGTLLYEAPAAFQDGTLLYEAPAFQDGSIPYQVKTLGATVAGVDTLCYEAGPGDETLPYIPYTEEAPDATLPYGVCGALARPVVSTIATPARGKGPPAIHEPEEAPSSVTPEK</sequence>
<keyword evidence="3" id="KW-1185">Reference proteome</keyword>
<organism evidence="2 3">
    <name type="scientific">Effrenium voratum</name>
    <dbReference type="NCBI Taxonomy" id="2562239"/>
    <lineage>
        <taxon>Eukaryota</taxon>
        <taxon>Sar</taxon>
        <taxon>Alveolata</taxon>
        <taxon>Dinophyceae</taxon>
        <taxon>Suessiales</taxon>
        <taxon>Symbiodiniaceae</taxon>
        <taxon>Effrenium</taxon>
    </lineage>
</organism>